<dbReference type="RefSeq" id="WP_065995519.1">
    <property type="nucleotide sequence ID" value="NZ_CP029397.2"/>
</dbReference>
<dbReference type="KEGG" id="adv:DJ533_14005"/>
<keyword evidence="12" id="KW-1185">Reference proteome</keyword>
<evidence type="ECO:0000313" key="12">
    <source>
        <dbReference type="Proteomes" id="UP000245977"/>
    </source>
</evidence>
<dbReference type="InterPro" id="IPR000917">
    <property type="entry name" value="Sulfatase_N"/>
</dbReference>
<evidence type="ECO:0000256" key="8">
    <source>
        <dbReference type="SAM" id="Phobius"/>
    </source>
</evidence>
<proteinExistence type="predicted"/>
<evidence type="ECO:0000256" key="7">
    <source>
        <dbReference type="ARBA" id="ARBA00023136"/>
    </source>
</evidence>
<dbReference type="GO" id="GO:0009244">
    <property type="term" value="P:lipopolysaccharide core region biosynthetic process"/>
    <property type="evidence" value="ECO:0007669"/>
    <property type="project" value="TreeGrafter"/>
</dbReference>
<sequence>MLGFIQKKFNRKITVSFSAFILVIAVWLGVCLNFAFYRQIQLLTPYQGIKSFAFLAATAVILIALYNLILQILGWKWTLKAVTILLVFVGGFSAYFVNSLGVVISPDQIQNMIQTDPAEVRDLISLRFILWTVAFIILPIVLILKINIISESISKTLLKKLASSVASIAVIGSLLFVYYVDFAAIFREHRDLKGMISPQNVFGATSSYFHKRAPKENLPLIRYGEDAHLVEDTGTQKHPKLMVLVVGETARAESFSLNGYNKNTNPELSKQTGIMNYTQVSSCGTATAVSVPCMFSGMPRAEYDEQLASHREGLLDIAQRAGYKVTWIDNNSGCKGACNRIEQYTIPESLKQKWCKAGECLDGILVDSLKQYISTIPKNDATPRLIVLHQVGSHGPAYYKRAPKEFQAFHPTCDTNAIQGCTREELLNSYDNSIVYTDYVLNQVIEILKAQTQYRTGFWYLSDHGESTGEHGMYLHGAPYSIAPSQQTHVPMLIWFSESWKQANAAQVNCLAQQKTKSLSQDNLFPSLLSLLGVKTQVINQNNNMLSQCAVRS</sequence>
<comment type="subcellular location">
    <subcellularLocation>
        <location evidence="1">Cell inner membrane</location>
        <topology evidence="1">Multi-pass membrane protein</topology>
    </subcellularLocation>
</comment>
<dbReference type="EMBL" id="CP029397">
    <property type="protein sequence ID" value="AWL29606.1"/>
    <property type="molecule type" value="Genomic_DNA"/>
</dbReference>
<evidence type="ECO:0000256" key="5">
    <source>
        <dbReference type="ARBA" id="ARBA00022692"/>
    </source>
</evidence>
<evidence type="ECO:0000259" key="10">
    <source>
        <dbReference type="Pfam" id="PF08019"/>
    </source>
</evidence>
<dbReference type="PANTHER" id="PTHR30443:SF0">
    <property type="entry name" value="PHOSPHOETHANOLAMINE TRANSFERASE EPTA"/>
    <property type="match status" value="1"/>
</dbReference>
<dbReference type="Proteomes" id="UP000245977">
    <property type="component" value="Chromosome"/>
</dbReference>
<feature type="transmembrane region" description="Helical" evidence="8">
    <location>
        <begin position="161"/>
        <end position="180"/>
    </location>
</feature>
<feature type="transmembrane region" description="Helical" evidence="8">
    <location>
        <begin position="49"/>
        <end position="69"/>
    </location>
</feature>
<dbReference type="InterPro" id="IPR040423">
    <property type="entry name" value="PEA_transferase"/>
</dbReference>
<dbReference type="CDD" id="cd16017">
    <property type="entry name" value="LptA"/>
    <property type="match status" value="1"/>
</dbReference>
<dbReference type="InterPro" id="IPR058130">
    <property type="entry name" value="PEA_transf_C"/>
</dbReference>
<organism evidence="11 12">
    <name type="scientific">Acinetobacter defluvii</name>
    <dbReference type="NCBI Taxonomy" id="1871111"/>
    <lineage>
        <taxon>Bacteria</taxon>
        <taxon>Pseudomonadati</taxon>
        <taxon>Pseudomonadota</taxon>
        <taxon>Gammaproteobacteria</taxon>
        <taxon>Moraxellales</taxon>
        <taxon>Moraxellaceae</taxon>
        <taxon>Acinetobacter</taxon>
    </lineage>
</organism>
<evidence type="ECO:0000256" key="3">
    <source>
        <dbReference type="ARBA" id="ARBA00022519"/>
    </source>
</evidence>
<dbReference type="Gene3D" id="3.40.720.10">
    <property type="entry name" value="Alkaline Phosphatase, subunit A"/>
    <property type="match status" value="1"/>
</dbReference>
<dbReference type="GO" id="GO:0005886">
    <property type="term" value="C:plasma membrane"/>
    <property type="evidence" value="ECO:0007669"/>
    <property type="project" value="UniProtKB-SubCell"/>
</dbReference>
<keyword evidence="7 8" id="KW-0472">Membrane</keyword>
<feature type="transmembrane region" description="Helical" evidence="8">
    <location>
        <begin position="81"/>
        <end position="104"/>
    </location>
</feature>
<feature type="domain" description="Phosphoethanolamine transferase N-terminal" evidence="10">
    <location>
        <begin position="62"/>
        <end position="212"/>
    </location>
</feature>
<gene>
    <name evidence="11" type="ORF">DJ533_14005</name>
</gene>
<evidence type="ECO:0000256" key="6">
    <source>
        <dbReference type="ARBA" id="ARBA00022989"/>
    </source>
</evidence>
<dbReference type="NCBIfam" id="NF028537">
    <property type="entry name" value="P_eth_NH2_trans"/>
    <property type="match status" value="1"/>
</dbReference>
<dbReference type="InterPro" id="IPR017850">
    <property type="entry name" value="Alkaline_phosphatase_core_sf"/>
</dbReference>
<dbReference type="SUPFAM" id="SSF53649">
    <property type="entry name" value="Alkaline phosphatase-like"/>
    <property type="match status" value="1"/>
</dbReference>
<evidence type="ECO:0000256" key="2">
    <source>
        <dbReference type="ARBA" id="ARBA00022475"/>
    </source>
</evidence>
<accession>A0A2S2FF57</accession>
<keyword evidence="4 11" id="KW-0808">Transferase</keyword>
<keyword evidence="6 8" id="KW-1133">Transmembrane helix</keyword>
<evidence type="ECO:0000259" key="9">
    <source>
        <dbReference type="Pfam" id="PF00884"/>
    </source>
</evidence>
<feature type="domain" description="Sulfatase N-terminal" evidence="9">
    <location>
        <begin position="241"/>
        <end position="534"/>
    </location>
</feature>
<dbReference type="Pfam" id="PF00884">
    <property type="entry name" value="Sulfatase"/>
    <property type="match status" value="1"/>
</dbReference>
<feature type="transmembrane region" description="Helical" evidence="8">
    <location>
        <begin position="12"/>
        <end position="37"/>
    </location>
</feature>
<dbReference type="Pfam" id="PF08019">
    <property type="entry name" value="EptA_B_N"/>
    <property type="match status" value="1"/>
</dbReference>
<protein>
    <submittedName>
        <fullName evidence="11">Phosphoethanolamine--lipid A transferase</fullName>
    </submittedName>
</protein>
<keyword evidence="3" id="KW-0997">Cell inner membrane</keyword>
<evidence type="ECO:0000313" key="11">
    <source>
        <dbReference type="EMBL" id="AWL29606.1"/>
    </source>
</evidence>
<keyword evidence="2" id="KW-1003">Cell membrane</keyword>
<dbReference type="STRING" id="1871111.GCA_001704615_02460"/>
<dbReference type="GO" id="GO:0016776">
    <property type="term" value="F:phosphotransferase activity, phosphate group as acceptor"/>
    <property type="evidence" value="ECO:0007669"/>
    <property type="project" value="TreeGrafter"/>
</dbReference>
<dbReference type="OrthoDB" id="9786870at2"/>
<dbReference type="AlphaFoldDB" id="A0A2S2FF57"/>
<dbReference type="InterPro" id="IPR012549">
    <property type="entry name" value="EptA-like_N"/>
</dbReference>
<evidence type="ECO:0000256" key="1">
    <source>
        <dbReference type="ARBA" id="ARBA00004429"/>
    </source>
</evidence>
<dbReference type="PANTHER" id="PTHR30443">
    <property type="entry name" value="INNER MEMBRANE PROTEIN"/>
    <property type="match status" value="1"/>
</dbReference>
<reference evidence="11" key="1">
    <citation type="submission" date="2019-08" db="EMBL/GenBank/DDBJ databases">
        <title>The complete genome of Acinetobacter defluvii strain WCHAD010030.</title>
        <authorList>
            <person name="Hu Y."/>
            <person name="Qin J."/>
            <person name="Feng Y."/>
            <person name="Zong Z."/>
        </authorList>
    </citation>
    <scope>NUCLEOTIDE SEQUENCE</scope>
    <source>
        <strain evidence="11">WCHA30</strain>
    </source>
</reference>
<keyword evidence="5 8" id="KW-0812">Transmembrane</keyword>
<feature type="transmembrane region" description="Helical" evidence="8">
    <location>
        <begin position="124"/>
        <end position="149"/>
    </location>
</feature>
<evidence type="ECO:0000256" key="4">
    <source>
        <dbReference type="ARBA" id="ARBA00022679"/>
    </source>
</evidence>
<name>A0A2S2FF57_9GAMM</name>